<reference evidence="2 3" key="1">
    <citation type="submission" date="2017-01" db="EMBL/GenBank/DDBJ databases">
        <authorList>
            <person name="Mah S.A."/>
            <person name="Swanson W.J."/>
            <person name="Moy G.W."/>
            <person name="Vacquier V.D."/>
        </authorList>
    </citation>
    <scope>NUCLEOTIDE SEQUENCE [LARGE SCALE GENOMIC DNA]</scope>
    <source>
        <strain evidence="2 3">GSMNP</strain>
    </source>
</reference>
<dbReference type="Proteomes" id="UP000187283">
    <property type="component" value="Unassembled WGS sequence"/>
</dbReference>
<organism evidence="2 3">
    <name type="scientific">Smittium culicis</name>
    <dbReference type="NCBI Taxonomy" id="133412"/>
    <lineage>
        <taxon>Eukaryota</taxon>
        <taxon>Fungi</taxon>
        <taxon>Fungi incertae sedis</taxon>
        <taxon>Zoopagomycota</taxon>
        <taxon>Kickxellomycotina</taxon>
        <taxon>Harpellomycetes</taxon>
        <taxon>Harpellales</taxon>
        <taxon>Legeriomycetaceae</taxon>
        <taxon>Smittium</taxon>
    </lineage>
</organism>
<feature type="region of interest" description="Disordered" evidence="1">
    <location>
        <begin position="59"/>
        <end position="78"/>
    </location>
</feature>
<evidence type="ECO:0000313" key="2">
    <source>
        <dbReference type="EMBL" id="OMJ08208.1"/>
    </source>
</evidence>
<comment type="caution">
    <text evidence="2">The sequence shown here is derived from an EMBL/GenBank/DDBJ whole genome shotgun (WGS) entry which is preliminary data.</text>
</comment>
<protein>
    <submittedName>
        <fullName evidence="2">Uncharacterized protein</fullName>
    </submittedName>
</protein>
<keyword evidence="3" id="KW-1185">Reference proteome</keyword>
<feature type="compositionally biased region" description="Low complexity" evidence="1">
    <location>
        <begin position="59"/>
        <end position="73"/>
    </location>
</feature>
<gene>
    <name evidence="2" type="ORF">AYI70_g11698</name>
</gene>
<accession>A0A1R1X0R1</accession>
<dbReference type="AlphaFoldDB" id="A0A1R1X0R1"/>
<dbReference type="OrthoDB" id="5657474at2759"/>
<evidence type="ECO:0000313" key="3">
    <source>
        <dbReference type="Proteomes" id="UP000187283"/>
    </source>
</evidence>
<sequence>MNLFAQKHRDSYEFVEECFPEYQYLGSNITSSNRNDLKLSNLSTNKLSLNISGPFNSSYYSPSPNSPLNTNTPIGYSESNPELPSDSFYQKGISFFLLHFSYIVYLKKFVLTILVNACF</sequence>
<evidence type="ECO:0000256" key="1">
    <source>
        <dbReference type="SAM" id="MobiDB-lite"/>
    </source>
</evidence>
<name>A0A1R1X0R1_9FUNG</name>
<dbReference type="EMBL" id="LSSN01005857">
    <property type="protein sequence ID" value="OMJ08208.1"/>
    <property type="molecule type" value="Genomic_DNA"/>
</dbReference>
<proteinExistence type="predicted"/>